<proteinExistence type="predicted"/>
<sequence>MFKIPKPFVVIMGCTGTGKSDMAIEIARKFDGEVISADSQQIYKGLDIVTNKVTTEETKGVKHHLMSYVDPANEKYNVHDFKSKCIEIMEDLWKQNKLPIICGGTSYYIESIIFDRNLIATDERDVTLLRKDLKRKSNDELYDILVEIDKDSANLVHRNNRARVQRAIEIAKVTGTSKSEHLREQNDSEVKLRWENVLFINMDAEEKVLDERLDKRIDKMVNRGLKEELKLFYQLHSHVLKDHGVMQCIGIKEFIPWLKDETEDNFRDGVNKLQIHTKQYARKQRKWLKQRLMNKYIENIFLMDTSDVLKFYQSNVPIGLDITHHFLEGSPLSDLEVDEKYCNHWKRCNVIEQSNKKDLNTVYKCTDCSIEIHGGNNWEAHLNGKKHKMLIRRMKKLKE</sequence>
<evidence type="ECO:0000313" key="2">
    <source>
        <dbReference type="WBParaSite" id="RSKR_0000199700.1"/>
    </source>
</evidence>
<accession>A0AC35TLG8</accession>
<evidence type="ECO:0000313" key="1">
    <source>
        <dbReference type="Proteomes" id="UP000095286"/>
    </source>
</evidence>
<protein>
    <submittedName>
        <fullName evidence="2">Zf-C2H2_jaz domain-containing protein</fullName>
    </submittedName>
</protein>
<name>A0AC35TLG8_9BILA</name>
<dbReference type="WBParaSite" id="RSKR_0000199700.1">
    <property type="protein sequence ID" value="RSKR_0000199700.1"/>
    <property type="gene ID" value="RSKR_0000199700"/>
</dbReference>
<organism evidence="1 2">
    <name type="scientific">Rhabditophanes sp. KR3021</name>
    <dbReference type="NCBI Taxonomy" id="114890"/>
    <lineage>
        <taxon>Eukaryota</taxon>
        <taxon>Metazoa</taxon>
        <taxon>Ecdysozoa</taxon>
        <taxon>Nematoda</taxon>
        <taxon>Chromadorea</taxon>
        <taxon>Rhabditida</taxon>
        <taxon>Tylenchina</taxon>
        <taxon>Panagrolaimomorpha</taxon>
        <taxon>Strongyloidoidea</taxon>
        <taxon>Alloionematidae</taxon>
        <taxon>Rhabditophanes</taxon>
    </lineage>
</organism>
<dbReference type="Proteomes" id="UP000095286">
    <property type="component" value="Unplaced"/>
</dbReference>
<reference evidence="2" key="1">
    <citation type="submission" date="2016-11" db="UniProtKB">
        <authorList>
            <consortium name="WormBaseParasite"/>
        </authorList>
    </citation>
    <scope>IDENTIFICATION</scope>
    <source>
        <strain evidence="2">KR3021</strain>
    </source>
</reference>